<dbReference type="NCBIfam" id="TIGR00203">
    <property type="entry name" value="cydB"/>
    <property type="match status" value="1"/>
</dbReference>
<dbReference type="PANTHER" id="PTHR43141">
    <property type="entry name" value="CYTOCHROME BD2 SUBUNIT II"/>
    <property type="match status" value="1"/>
</dbReference>
<dbReference type="InterPro" id="IPR003317">
    <property type="entry name" value="Cyt-d_oxidase_su2"/>
</dbReference>
<dbReference type="PANTHER" id="PTHR43141:SF4">
    <property type="entry name" value="CYTOCHROME BD2 SUBUNIT II"/>
    <property type="match status" value="1"/>
</dbReference>
<dbReference type="AlphaFoldDB" id="A0A2W4QWA6"/>
<feature type="transmembrane region" description="Helical" evidence="7">
    <location>
        <begin position="194"/>
        <end position="217"/>
    </location>
</feature>
<protein>
    <submittedName>
        <fullName evidence="8">Cytochrome d ubiquinol oxidase subunit II</fullName>
    </submittedName>
</protein>
<dbReference type="GO" id="GO:0016682">
    <property type="term" value="F:oxidoreductase activity, acting on diphenols and related substances as donors, oxygen as acceptor"/>
    <property type="evidence" value="ECO:0007669"/>
    <property type="project" value="TreeGrafter"/>
</dbReference>
<accession>A0A2W4QWA6</accession>
<dbReference type="GO" id="GO:0070069">
    <property type="term" value="C:cytochrome complex"/>
    <property type="evidence" value="ECO:0007669"/>
    <property type="project" value="TreeGrafter"/>
</dbReference>
<evidence type="ECO:0000256" key="7">
    <source>
        <dbReference type="SAM" id="Phobius"/>
    </source>
</evidence>
<evidence type="ECO:0000256" key="6">
    <source>
        <dbReference type="ARBA" id="ARBA00023136"/>
    </source>
</evidence>
<keyword evidence="3" id="KW-1003">Cell membrane</keyword>
<dbReference type="EMBL" id="QJPH01000360">
    <property type="protein sequence ID" value="PZN76371.1"/>
    <property type="molecule type" value="Genomic_DNA"/>
</dbReference>
<comment type="subcellular location">
    <subcellularLocation>
        <location evidence="1">Cell membrane</location>
        <topology evidence="1">Multi-pass membrane protein</topology>
    </subcellularLocation>
</comment>
<feature type="transmembrane region" description="Helical" evidence="7">
    <location>
        <begin position="261"/>
        <end position="281"/>
    </location>
</feature>
<comment type="caution">
    <text evidence="8">The sequence shown here is derived from an EMBL/GenBank/DDBJ whole genome shotgun (WGS) entry which is preliminary data.</text>
</comment>
<evidence type="ECO:0000313" key="8">
    <source>
        <dbReference type="EMBL" id="PZN76371.1"/>
    </source>
</evidence>
<comment type="similarity">
    <text evidence="2">Belongs to the cytochrome ubiquinol oxidase subunit 2 family.</text>
</comment>
<feature type="transmembrane region" description="Helical" evidence="7">
    <location>
        <begin position="301"/>
        <end position="324"/>
    </location>
</feature>
<evidence type="ECO:0000256" key="4">
    <source>
        <dbReference type="ARBA" id="ARBA00022692"/>
    </source>
</evidence>
<reference evidence="8 9" key="1">
    <citation type="journal article" date="2018" name="Aquat. Microb. Ecol.">
        <title>Gammaproteobacterial methanotrophs dominate.</title>
        <authorList>
            <person name="Rissanen A.J."/>
            <person name="Saarenheimo J."/>
            <person name="Tiirola M."/>
            <person name="Peura S."/>
            <person name="Aalto S.L."/>
            <person name="Karvinen A."/>
            <person name="Nykanen H."/>
        </authorList>
    </citation>
    <scope>NUCLEOTIDE SEQUENCE [LARGE SCALE GENOMIC DNA]</scope>
    <source>
        <strain evidence="8">AMbin10</strain>
    </source>
</reference>
<dbReference type="Proteomes" id="UP000249396">
    <property type="component" value="Unassembled WGS sequence"/>
</dbReference>
<feature type="transmembrane region" description="Helical" evidence="7">
    <location>
        <begin position="84"/>
        <end position="104"/>
    </location>
</feature>
<keyword evidence="6 7" id="KW-0472">Membrane</keyword>
<name>A0A2W4QWA6_9GAMM</name>
<sequence length="334" mass="36753">MDYNTLILFWATVLVFAILVYGVLDGFDLGVGMLFGLAGRDKDRDAMMAAIGPTWDGNETWLILIGTILFGAFSQIYAVLLSALYIPVMLMLFGLIFRGVAFEFRHSAGAEMRRYWNVGFWAGSGVVSFVQGAALGAMIEGIPVVDRHFAGGSLDWLKPFPILCGIGLMAGYALLGACALVARGQDMLRGWALAWGRLLAVGMALILGVAAVLTFWLQPDAWTRLLNRPWAFALPVLWAVVIVSLINALRVDKRSRYPFFLAMLSFVCAFLFYVAVFWPWIIPGSVTVAAAASPESSLRFMFWGAGLFALPIIVIYTVVIYRVFRVVPATTTYE</sequence>
<organism evidence="8 9">
    <name type="scientific">Candidatus Methylumidiphilus alinenensis</name>
    <dbReference type="NCBI Taxonomy" id="2202197"/>
    <lineage>
        <taxon>Bacteria</taxon>
        <taxon>Pseudomonadati</taxon>
        <taxon>Pseudomonadota</taxon>
        <taxon>Gammaproteobacteria</taxon>
        <taxon>Methylococcales</taxon>
        <taxon>Candidatus Methylumidiphilus</taxon>
    </lineage>
</organism>
<evidence type="ECO:0000256" key="1">
    <source>
        <dbReference type="ARBA" id="ARBA00004651"/>
    </source>
</evidence>
<evidence type="ECO:0000256" key="3">
    <source>
        <dbReference type="ARBA" id="ARBA00022475"/>
    </source>
</evidence>
<feature type="transmembrane region" description="Helical" evidence="7">
    <location>
        <begin position="229"/>
        <end position="249"/>
    </location>
</feature>
<keyword evidence="5 7" id="KW-1133">Transmembrane helix</keyword>
<dbReference type="GO" id="GO:0005886">
    <property type="term" value="C:plasma membrane"/>
    <property type="evidence" value="ECO:0007669"/>
    <property type="project" value="UniProtKB-SubCell"/>
</dbReference>
<gene>
    <name evidence="8" type="primary">cydB</name>
    <name evidence="8" type="ORF">DM484_16835</name>
</gene>
<evidence type="ECO:0000256" key="2">
    <source>
        <dbReference type="ARBA" id="ARBA00007543"/>
    </source>
</evidence>
<dbReference type="GO" id="GO:0009055">
    <property type="term" value="F:electron transfer activity"/>
    <property type="evidence" value="ECO:0007669"/>
    <property type="project" value="TreeGrafter"/>
</dbReference>
<keyword evidence="4 7" id="KW-0812">Transmembrane</keyword>
<feature type="transmembrane region" description="Helical" evidence="7">
    <location>
        <begin position="116"/>
        <end position="139"/>
    </location>
</feature>
<evidence type="ECO:0000256" key="5">
    <source>
        <dbReference type="ARBA" id="ARBA00022989"/>
    </source>
</evidence>
<feature type="transmembrane region" description="Helical" evidence="7">
    <location>
        <begin position="159"/>
        <end position="182"/>
    </location>
</feature>
<dbReference type="Pfam" id="PF02322">
    <property type="entry name" value="Cyt_bd_oxida_II"/>
    <property type="match status" value="1"/>
</dbReference>
<proteinExistence type="inferred from homology"/>
<feature type="transmembrane region" description="Helical" evidence="7">
    <location>
        <begin position="6"/>
        <end position="39"/>
    </location>
</feature>
<evidence type="ECO:0000313" key="9">
    <source>
        <dbReference type="Proteomes" id="UP000249396"/>
    </source>
</evidence>
<dbReference type="GO" id="GO:0019646">
    <property type="term" value="P:aerobic electron transport chain"/>
    <property type="evidence" value="ECO:0007669"/>
    <property type="project" value="TreeGrafter"/>
</dbReference>